<dbReference type="OrthoDB" id="4851216at2759"/>
<sequence length="105" mass="12357">MSETPEFKATDVINHRYADASVLTRMLISFEIPKKQIKLQATEEKGFEMQLPRKLTDVRSISTKRQQIENADHREIKKEMQMILEEFEAEHVRRKIARQRSANSA</sequence>
<dbReference type="AlphaFoldDB" id="A0A010QG22"/>
<comment type="caution">
    <text evidence="1">The sequence shown here is derived from an EMBL/GenBank/DDBJ whole genome shotgun (WGS) entry which is preliminary data.</text>
</comment>
<dbReference type="Proteomes" id="UP000020467">
    <property type="component" value="Unassembled WGS sequence"/>
</dbReference>
<accession>A0A010QG22</accession>
<keyword evidence="2" id="KW-1185">Reference proteome</keyword>
<evidence type="ECO:0000313" key="2">
    <source>
        <dbReference type="Proteomes" id="UP000020467"/>
    </source>
</evidence>
<evidence type="ECO:0000313" key="1">
    <source>
        <dbReference type="EMBL" id="EXF75725.1"/>
    </source>
</evidence>
<dbReference type="EMBL" id="JARH01000888">
    <property type="protein sequence ID" value="EXF75725.1"/>
    <property type="molecule type" value="Genomic_DNA"/>
</dbReference>
<dbReference type="HOGENOM" id="CLU_2236383_0_0_1"/>
<gene>
    <name evidence="1" type="ORF">CFIO01_05321</name>
</gene>
<proteinExistence type="predicted"/>
<reference evidence="1 2" key="1">
    <citation type="submission" date="2014-02" db="EMBL/GenBank/DDBJ databases">
        <title>The genome sequence of Colletotrichum fioriniae PJ7.</title>
        <authorList>
            <person name="Baroncelli R."/>
            <person name="Thon M.R."/>
        </authorList>
    </citation>
    <scope>NUCLEOTIDE SEQUENCE [LARGE SCALE GENOMIC DNA]</scope>
    <source>
        <strain evidence="1 2">PJ7</strain>
    </source>
</reference>
<organism evidence="1 2">
    <name type="scientific">Colletotrichum fioriniae PJ7</name>
    <dbReference type="NCBI Taxonomy" id="1445577"/>
    <lineage>
        <taxon>Eukaryota</taxon>
        <taxon>Fungi</taxon>
        <taxon>Dikarya</taxon>
        <taxon>Ascomycota</taxon>
        <taxon>Pezizomycotina</taxon>
        <taxon>Sordariomycetes</taxon>
        <taxon>Hypocreomycetidae</taxon>
        <taxon>Glomerellales</taxon>
        <taxon>Glomerellaceae</taxon>
        <taxon>Colletotrichum</taxon>
        <taxon>Colletotrichum acutatum species complex</taxon>
    </lineage>
</organism>
<protein>
    <submittedName>
        <fullName evidence="1">Uncharacterized protein</fullName>
    </submittedName>
</protein>
<dbReference type="KEGG" id="cfj:CFIO01_05321"/>
<name>A0A010QG22_9PEZI</name>